<dbReference type="Pfam" id="PF13847">
    <property type="entry name" value="Methyltransf_31"/>
    <property type="match status" value="1"/>
</dbReference>
<evidence type="ECO:0000256" key="7">
    <source>
        <dbReference type="ARBA" id="ARBA00047943"/>
    </source>
</evidence>
<evidence type="ECO:0000256" key="4">
    <source>
        <dbReference type="ARBA" id="ARBA00034521"/>
    </source>
</evidence>
<dbReference type="GO" id="GO:0032259">
    <property type="term" value="P:methylation"/>
    <property type="evidence" value="ECO:0007669"/>
    <property type="project" value="UniProtKB-KW"/>
</dbReference>
<feature type="domain" description="Methyltransferase" evidence="9">
    <location>
        <begin position="82"/>
        <end position="228"/>
    </location>
</feature>
<comment type="caution">
    <text evidence="10">The sequence shown here is derived from an EMBL/GenBank/DDBJ whole genome shotgun (WGS) entry which is preliminary data.</text>
</comment>
<dbReference type="OrthoDB" id="9772751at2"/>
<dbReference type="SUPFAM" id="SSF53335">
    <property type="entry name" value="S-adenosyl-L-methionine-dependent methyltransferases"/>
    <property type="match status" value="1"/>
</dbReference>
<dbReference type="EC" id="2.1.1.137" evidence="4"/>
<dbReference type="PROSITE" id="PS51257">
    <property type="entry name" value="PROKAR_LIPOPROTEIN"/>
    <property type="match status" value="1"/>
</dbReference>
<dbReference type="CDD" id="cd02440">
    <property type="entry name" value="AdoMet_MTases"/>
    <property type="match status" value="1"/>
</dbReference>
<dbReference type="PANTHER" id="PTHR43675">
    <property type="entry name" value="ARSENITE METHYLTRANSFERASE"/>
    <property type="match status" value="1"/>
</dbReference>
<dbReference type="EMBL" id="LGHJ01000012">
    <property type="protein sequence ID" value="KPL76409.1"/>
    <property type="molecule type" value="Genomic_DNA"/>
</dbReference>
<keyword evidence="2" id="KW-0949">S-adenosyl-L-methionine</keyword>
<comment type="catalytic activity">
    <reaction evidence="7">
        <text>arsenic triglutathione + 2 [thioredoxin]-dithiol + 2 S-adenosyl-L-methionine + H2O = dimethylarsinous acid + 2 [thioredoxin]-disulfide + 3 glutathione + 2 S-adenosyl-L-homocysteine + 2 H(+)</text>
        <dbReference type="Rhea" id="RHEA:69464"/>
        <dbReference type="Rhea" id="RHEA-COMP:10698"/>
        <dbReference type="Rhea" id="RHEA-COMP:10700"/>
        <dbReference type="ChEBI" id="CHEBI:15377"/>
        <dbReference type="ChEBI" id="CHEBI:15378"/>
        <dbReference type="ChEBI" id="CHEBI:23808"/>
        <dbReference type="ChEBI" id="CHEBI:29950"/>
        <dbReference type="ChEBI" id="CHEBI:50058"/>
        <dbReference type="ChEBI" id="CHEBI:57856"/>
        <dbReference type="ChEBI" id="CHEBI:57925"/>
        <dbReference type="ChEBI" id="CHEBI:59789"/>
        <dbReference type="ChEBI" id="CHEBI:183640"/>
        <dbReference type="EC" id="2.1.1.137"/>
    </reaction>
</comment>
<dbReference type="GO" id="GO:0030791">
    <property type="term" value="F:arsenite methyltransferase activity"/>
    <property type="evidence" value="ECO:0007669"/>
    <property type="project" value="UniProtKB-EC"/>
</dbReference>
<keyword evidence="10" id="KW-0489">Methyltransferase</keyword>
<gene>
    <name evidence="10" type="primary">arsM</name>
    <name evidence="10" type="ORF">AC812_07105</name>
</gene>
<keyword evidence="1 10" id="KW-0808">Transferase</keyword>
<evidence type="ECO:0000256" key="6">
    <source>
        <dbReference type="ARBA" id="ARBA00047941"/>
    </source>
</evidence>
<keyword evidence="11" id="KW-1185">Reference proteome</keyword>
<evidence type="ECO:0000256" key="2">
    <source>
        <dbReference type="ARBA" id="ARBA00022691"/>
    </source>
</evidence>
<dbReference type="STRING" id="360411.AC812_07105"/>
<evidence type="ECO:0000256" key="8">
    <source>
        <dbReference type="ARBA" id="ARBA00048428"/>
    </source>
</evidence>
<evidence type="ECO:0000256" key="1">
    <source>
        <dbReference type="ARBA" id="ARBA00022679"/>
    </source>
</evidence>
<evidence type="ECO:0000256" key="5">
    <source>
        <dbReference type="ARBA" id="ARBA00034545"/>
    </source>
</evidence>
<dbReference type="InterPro" id="IPR025714">
    <property type="entry name" value="Methyltranfer_dom"/>
</dbReference>
<proteinExistence type="inferred from homology"/>
<dbReference type="PANTHER" id="PTHR43675:SF8">
    <property type="entry name" value="ARSENITE METHYLTRANSFERASE"/>
    <property type="match status" value="1"/>
</dbReference>
<dbReference type="Gene3D" id="3.40.50.150">
    <property type="entry name" value="Vaccinia Virus protein VP39"/>
    <property type="match status" value="1"/>
</dbReference>
<dbReference type="RefSeq" id="WP_061919526.1">
    <property type="nucleotide sequence ID" value="NZ_DF967971.1"/>
</dbReference>
<comment type="catalytic activity">
    <reaction evidence="6">
        <text>arsenic triglutathione + [thioredoxin]-dithiol + S-adenosyl-L-methionine + 2 H2O = methylarsonous acid + [thioredoxin]-disulfide + 3 glutathione + S-adenosyl-L-homocysteine + H(+)</text>
        <dbReference type="Rhea" id="RHEA:69460"/>
        <dbReference type="Rhea" id="RHEA-COMP:10698"/>
        <dbReference type="Rhea" id="RHEA-COMP:10700"/>
        <dbReference type="ChEBI" id="CHEBI:15377"/>
        <dbReference type="ChEBI" id="CHEBI:15378"/>
        <dbReference type="ChEBI" id="CHEBI:17826"/>
        <dbReference type="ChEBI" id="CHEBI:29950"/>
        <dbReference type="ChEBI" id="CHEBI:50058"/>
        <dbReference type="ChEBI" id="CHEBI:57856"/>
        <dbReference type="ChEBI" id="CHEBI:57925"/>
        <dbReference type="ChEBI" id="CHEBI:59789"/>
        <dbReference type="ChEBI" id="CHEBI:183640"/>
        <dbReference type="EC" id="2.1.1.137"/>
    </reaction>
</comment>
<evidence type="ECO:0000313" key="10">
    <source>
        <dbReference type="EMBL" id="KPL76409.1"/>
    </source>
</evidence>
<name>A0A0P6Y466_9CHLR</name>
<sequence length="269" mass="28276">MDDNRKEILRTAVRENYGKIGATGSSGCGCSSSGGCCSSADDGRVVDISLSLGYSAEDLINVPDGANLGLGCGNPQAIAALKPGETVLDLGSGGGLDCFLAAKAVGSQGRVIGVDMSPEMISRARRNAQKGGFTNVEFRLGEIEHLPVGDGSVDVIISNCVINLSPDKEEVFREAFRALKPGGRLAVSDVVAIAELPAIFKEDMSLYTSCAAGAATIQELERFLQKAGFVEIRIQPKDESKSFIRDWSPGSKIEDYVVSAVIEARKPSA</sequence>
<evidence type="ECO:0000313" key="11">
    <source>
        <dbReference type="Proteomes" id="UP000050514"/>
    </source>
</evidence>
<organism evidence="10 11">
    <name type="scientific">Bellilinea caldifistulae</name>
    <dbReference type="NCBI Taxonomy" id="360411"/>
    <lineage>
        <taxon>Bacteria</taxon>
        <taxon>Bacillati</taxon>
        <taxon>Chloroflexota</taxon>
        <taxon>Anaerolineae</taxon>
        <taxon>Anaerolineales</taxon>
        <taxon>Anaerolineaceae</taxon>
        <taxon>Bellilinea</taxon>
    </lineage>
</organism>
<protein>
    <recommendedName>
        <fullName evidence="5">Arsenite methyltransferase</fullName>
        <ecNumber evidence="4">2.1.1.137</ecNumber>
    </recommendedName>
</protein>
<reference evidence="10 11" key="1">
    <citation type="submission" date="2015-07" db="EMBL/GenBank/DDBJ databases">
        <title>Draft genome of Bellilinea caldifistulae DSM 17877.</title>
        <authorList>
            <person name="Hemp J."/>
            <person name="Ward L.M."/>
            <person name="Pace L.A."/>
            <person name="Fischer W.W."/>
        </authorList>
    </citation>
    <scope>NUCLEOTIDE SEQUENCE [LARGE SCALE GENOMIC DNA]</scope>
    <source>
        <strain evidence="10 11">GOMI-1</strain>
    </source>
</reference>
<dbReference type="InterPro" id="IPR029063">
    <property type="entry name" value="SAM-dependent_MTases_sf"/>
</dbReference>
<comment type="catalytic activity">
    <reaction evidence="8">
        <text>arsenic triglutathione + 3 [thioredoxin]-dithiol + 3 S-adenosyl-L-methionine = trimethylarsine + 3 [thioredoxin]-disulfide + 3 glutathione + 3 S-adenosyl-L-homocysteine + 3 H(+)</text>
        <dbReference type="Rhea" id="RHEA:69432"/>
        <dbReference type="Rhea" id="RHEA-COMP:10698"/>
        <dbReference type="Rhea" id="RHEA-COMP:10700"/>
        <dbReference type="ChEBI" id="CHEBI:15378"/>
        <dbReference type="ChEBI" id="CHEBI:27130"/>
        <dbReference type="ChEBI" id="CHEBI:29950"/>
        <dbReference type="ChEBI" id="CHEBI:50058"/>
        <dbReference type="ChEBI" id="CHEBI:57856"/>
        <dbReference type="ChEBI" id="CHEBI:57925"/>
        <dbReference type="ChEBI" id="CHEBI:59789"/>
        <dbReference type="ChEBI" id="CHEBI:183640"/>
        <dbReference type="EC" id="2.1.1.137"/>
    </reaction>
</comment>
<dbReference type="NCBIfam" id="NF008823">
    <property type="entry name" value="PRK11873.1"/>
    <property type="match status" value="1"/>
</dbReference>
<evidence type="ECO:0000256" key="3">
    <source>
        <dbReference type="ARBA" id="ARBA00034487"/>
    </source>
</evidence>
<dbReference type="InterPro" id="IPR026669">
    <property type="entry name" value="Arsenite_MeTrfase-like"/>
</dbReference>
<dbReference type="PATRIC" id="fig|360411.5.peg.1547"/>
<dbReference type="AlphaFoldDB" id="A0A0P6Y466"/>
<accession>A0A0P6Y466</accession>
<evidence type="ECO:0000259" key="9">
    <source>
        <dbReference type="Pfam" id="PF13847"/>
    </source>
</evidence>
<dbReference type="Proteomes" id="UP000050514">
    <property type="component" value="Unassembled WGS sequence"/>
</dbReference>
<comment type="similarity">
    <text evidence="3">Belongs to the methyltransferase superfamily. Arsenite methyltransferase family.</text>
</comment>